<proteinExistence type="predicted"/>
<evidence type="ECO:0000313" key="2">
    <source>
        <dbReference type="Proteomes" id="UP000678317"/>
    </source>
</evidence>
<dbReference type="Pfam" id="PF10739">
    <property type="entry name" value="DUF2550"/>
    <property type="match status" value="1"/>
</dbReference>
<dbReference type="Proteomes" id="UP000678317">
    <property type="component" value="Unassembled WGS sequence"/>
</dbReference>
<dbReference type="EMBL" id="JAGFBM010000010">
    <property type="protein sequence ID" value="MBO3086358.1"/>
    <property type="molecule type" value="Genomic_DNA"/>
</dbReference>
<dbReference type="InterPro" id="IPR019675">
    <property type="entry name" value="DUF2550"/>
</dbReference>
<sequence>MALLSVVVVVLLLTVVALWGSRVHTLNRRVGSFPCSVGRTPDGPWSSGVAQYGADRLYWWRYRSLAARPHSRWQRDGFVVVERTEHQAGQLVVTCRDGAAAHQVHLLMSADAYAGLTSWIEATPSRVGSVI</sequence>
<comment type="caution">
    <text evidence="1">The sequence shown here is derived from an EMBL/GenBank/DDBJ whole genome shotgun (WGS) entry which is preliminary data.</text>
</comment>
<name>A0ABS3SKT7_9CELL</name>
<evidence type="ECO:0000313" key="1">
    <source>
        <dbReference type="EMBL" id="MBO3086358.1"/>
    </source>
</evidence>
<protein>
    <submittedName>
        <fullName evidence="1">DUF2550 domain-containing protein</fullName>
    </submittedName>
</protein>
<organism evidence="1 2">
    <name type="scientific">Cellulomonas fengjieae</name>
    <dbReference type="NCBI Taxonomy" id="2819978"/>
    <lineage>
        <taxon>Bacteria</taxon>
        <taxon>Bacillati</taxon>
        <taxon>Actinomycetota</taxon>
        <taxon>Actinomycetes</taxon>
        <taxon>Micrococcales</taxon>
        <taxon>Cellulomonadaceae</taxon>
        <taxon>Cellulomonas</taxon>
    </lineage>
</organism>
<gene>
    <name evidence="1" type="ORF">J4035_17070</name>
</gene>
<keyword evidence="2" id="KW-1185">Reference proteome</keyword>
<accession>A0ABS3SKT7</accession>
<reference evidence="1 2" key="1">
    <citation type="submission" date="2021-03" db="EMBL/GenBank/DDBJ databases">
        <title>novel species in genus Cellulomonas.</title>
        <authorList>
            <person name="Zhang G."/>
        </authorList>
    </citation>
    <scope>NUCLEOTIDE SEQUENCE [LARGE SCALE GENOMIC DNA]</scope>
    <source>
        <strain evidence="2">zg-ZUI188</strain>
    </source>
</reference>